<feature type="region of interest" description="Disordered" evidence="1">
    <location>
        <begin position="168"/>
        <end position="195"/>
    </location>
</feature>
<dbReference type="EMBL" id="JADZGI010000004">
    <property type="protein sequence ID" value="MBH0114866.1"/>
    <property type="molecule type" value="Genomic_DNA"/>
</dbReference>
<dbReference type="Proteomes" id="UP000617634">
    <property type="component" value="Unassembled WGS sequence"/>
</dbReference>
<feature type="chain" id="PRO_5037851616" description="DUF4440 domain-containing protein" evidence="2">
    <location>
        <begin position="24"/>
        <end position="235"/>
    </location>
</feature>
<evidence type="ECO:0000313" key="3">
    <source>
        <dbReference type="EMBL" id="MBH0114866.1"/>
    </source>
</evidence>
<gene>
    <name evidence="3" type="ORF">I5E68_18105</name>
</gene>
<comment type="caution">
    <text evidence="3">The sequence shown here is derived from an EMBL/GenBank/DDBJ whole genome shotgun (WGS) entry which is preliminary data.</text>
</comment>
<proteinExistence type="predicted"/>
<protein>
    <recommendedName>
        <fullName evidence="5">DUF4440 domain-containing protein</fullName>
    </recommendedName>
</protein>
<sequence length="235" mass="25103">MAAPAVLLIATLGLGLSAVPSPARDRGMPGGRPGAGTANPSALIAQEIAFNRMAREKGQWKAFAKFADDEAILFVPRAVLAKDWLRGRDEPATTLDWEAYEVWMSCDGTLGVTRGGWTRSDGAVGYFTTIWKKTKKGDYRWVLDQGDQMASPLEKPDFASAVVADCPAPGGPRPGEGEDIVVTAPGPSGQGASRDGTLRWRYDVADDMSRTITVTLKRKGENKDVVFHAAAPKAG</sequence>
<evidence type="ECO:0008006" key="5">
    <source>
        <dbReference type="Google" id="ProtNLM"/>
    </source>
</evidence>
<feature type="signal peptide" evidence="2">
    <location>
        <begin position="1"/>
        <end position="23"/>
    </location>
</feature>
<dbReference type="AlphaFoldDB" id="A0A931MN61"/>
<evidence type="ECO:0000256" key="2">
    <source>
        <dbReference type="SAM" id="SignalP"/>
    </source>
</evidence>
<keyword evidence="4" id="KW-1185">Reference proteome</keyword>
<keyword evidence="2" id="KW-0732">Signal</keyword>
<organism evidence="3 4">
    <name type="scientific">Novosphingobium aureum</name>
    <dbReference type="NCBI Taxonomy" id="2792964"/>
    <lineage>
        <taxon>Bacteria</taxon>
        <taxon>Pseudomonadati</taxon>
        <taxon>Pseudomonadota</taxon>
        <taxon>Alphaproteobacteria</taxon>
        <taxon>Sphingomonadales</taxon>
        <taxon>Sphingomonadaceae</taxon>
        <taxon>Novosphingobium</taxon>
    </lineage>
</organism>
<evidence type="ECO:0000256" key="1">
    <source>
        <dbReference type="SAM" id="MobiDB-lite"/>
    </source>
</evidence>
<accession>A0A931MN61</accession>
<reference evidence="3" key="1">
    <citation type="submission" date="2020-11" db="EMBL/GenBank/DDBJ databases">
        <title>Novosphingobium aureum sp. nov., a marine bacterium isolated from sediment of a salt flat.</title>
        <authorList>
            <person name="Yoo Y."/>
            <person name="Kim J.-J."/>
        </authorList>
    </citation>
    <scope>NUCLEOTIDE SEQUENCE</scope>
    <source>
        <strain evidence="3">YJ-S2-02</strain>
    </source>
</reference>
<name>A0A931MN61_9SPHN</name>
<evidence type="ECO:0000313" key="4">
    <source>
        <dbReference type="Proteomes" id="UP000617634"/>
    </source>
</evidence>